<feature type="domain" description="Glycoside hydrolase 35 catalytic" evidence="5">
    <location>
        <begin position="1"/>
        <end position="298"/>
    </location>
</feature>
<evidence type="ECO:0000256" key="2">
    <source>
        <dbReference type="ARBA" id="ARBA00022801"/>
    </source>
</evidence>
<proteinExistence type="inferred from homology"/>
<keyword evidence="2" id="KW-0378">Hydrolase</keyword>
<dbReference type="Pfam" id="PF21317">
    <property type="entry name" value="BetaGal_ABD_1"/>
    <property type="match status" value="1"/>
</dbReference>
<feature type="active site" description="Nucleophile" evidence="4">
    <location>
        <position position="208"/>
    </location>
</feature>
<dbReference type="Gene3D" id="2.60.120.260">
    <property type="entry name" value="Galactose-binding domain-like"/>
    <property type="match status" value="2"/>
</dbReference>
<evidence type="ECO:0000256" key="4">
    <source>
        <dbReference type="PIRSR" id="PIRSR006336-1"/>
    </source>
</evidence>
<name>B1ABT0_9MICC</name>
<dbReference type="InterPro" id="IPR026283">
    <property type="entry name" value="B-gal_1-like"/>
</dbReference>
<dbReference type="SUPFAM" id="SSF51445">
    <property type="entry name" value="(Trans)glycosidases"/>
    <property type="match status" value="1"/>
</dbReference>
<organism evidence="8">
    <name type="scientific">Nesterenkonia sp. ZD214</name>
    <dbReference type="NCBI Taxonomy" id="503994"/>
    <lineage>
        <taxon>Bacteria</taxon>
        <taxon>Bacillati</taxon>
        <taxon>Actinomycetota</taxon>
        <taxon>Actinomycetes</taxon>
        <taxon>Micrococcales</taxon>
        <taxon>Micrococcaceae</taxon>
        <taxon>Nesterenkonia</taxon>
    </lineage>
</organism>
<sequence length="567" mass="66349">MHYFRIVPEYWDDRSYKLKALGCMTVETQVPWNMHVPKAIEFHFEGMADRNEQIFLAQKNGLKVILRPPAYICAEWEFHGLPKWLCKYKSLVIRSNDPAFLNKVENFYKVLLPKFTKLLYQNGGPWIMNEVENEYGSFGNDKAYVDFFKKQYEDLGLTTFLFTSDGPEAIEQGSLDDVFDTGNFGSRSDENFNELDAFKKDSPKMPMEFWRGWFNRWSGETHRRDGELVASVIKEDQEKRASVNFYMFPGGTNFDSMNGAMREPIYYPTGKSYDYPRLLTEGGAITSKYYAVKEALKEVCEDPEDFEPSMFEKAYGPQKLNRKVSLFDVLEDINEKRIHILPLSMEDIDQQYGYILYRTPWTRRKELKVPQKDSADRVFIYINGQLVDTQYIDDEERMLSLDFTTEENTLDTLVENMGRKNYGARYTSDKGPVSNLWIGIHKQFNWDMYALELENLDESYGAQEDPRFPSFYRYSFDVQELLDTYVDTSKLTKGEVFLNGFNLGLRYMTAGPTQYLYIPGPLLKKGVAAEIYEAENNLIVLELEYTTRDQEQLPDQEYFRIVPEKLS</sequence>
<dbReference type="AlphaFoldDB" id="B1ABT0"/>
<dbReference type="PANTHER" id="PTHR23421">
    <property type="entry name" value="BETA-GALACTOSIDASE RELATED"/>
    <property type="match status" value="1"/>
</dbReference>
<dbReference type="Gene3D" id="3.20.20.80">
    <property type="entry name" value="Glycosidases"/>
    <property type="match status" value="1"/>
</dbReference>
<dbReference type="InterPro" id="IPR048913">
    <property type="entry name" value="BetaGal_gal-bd"/>
</dbReference>
<feature type="active site" description="Proton donor" evidence="4">
    <location>
        <position position="134"/>
    </location>
</feature>
<dbReference type="Pfam" id="PF21467">
    <property type="entry name" value="BetaGal_gal-bd"/>
    <property type="match status" value="1"/>
</dbReference>
<dbReference type="GO" id="GO:0005975">
    <property type="term" value="P:carbohydrate metabolic process"/>
    <property type="evidence" value="ECO:0007669"/>
    <property type="project" value="InterPro"/>
</dbReference>
<dbReference type="CAZy" id="GH35">
    <property type="family name" value="Glycoside Hydrolase Family 35"/>
</dbReference>
<dbReference type="InterPro" id="IPR031330">
    <property type="entry name" value="Gly_Hdrlase_35_cat"/>
</dbReference>
<evidence type="ECO:0000256" key="3">
    <source>
        <dbReference type="ARBA" id="ARBA00023295"/>
    </source>
</evidence>
<evidence type="ECO:0000256" key="1">
    <source>
        <dbReference type="ARBA" id="ARBA00009809"/>
    </source>
</evidence>
<dbReference type="SUPFAM" id="SSF49785">
    <property type="entry name" value="Galactose-binding domain-like"/>
    <property type="match status" value="1"/>
</dbReference>
<dbReference type="InterPro" id="IPR008979">
    <property type="entry name" value="Galactose-bd-like_sf"/>
</dbReference>
<feature type="domain" description="Beta-galactosidase 1-like first all-beta" evidence="6">
    <location>
        <begin position="342"/>
        <end position="452"/>
    </location>
</feature>
<dbReference type="GO" id="GO:0004565">
    <property type="term" value="F:beta-galactosidase activity"/>
    <property type="evidence" value="ECO:0007669"/>
    <property type="project" value="InterPro"/>
</dbReference>
<dbReference type="EMBL" id="EU439270">
    <property type="protein sequence ID" value="ACA21826.1"/>
    <property type="molecule type" value="Genomic_DNA"/>
</dbReference>
<comment type="similarity">
    <text evidence="1">Belongs to the glycosyl hydrolase 35 family.</text>
</comment>
<dbReference type="Pfam" id="PF01301">
    <property type="entry name" value="Glyco_hydro_35"/>
    <property type="match status" value="1"/>
</dbReference>
<evidence type="ECO:0000259" key="5">
    <source>
        <dbReference type="Pfam" id="PF01301"/>
    </source>
</evidence>
<protein>
    <submittedName>
        <fullName evidence="8">Beta-galactosidase</fullName>
    </submittedName>
</protein>
<evidence type="ECO:0000259" key="7">
    <source>
        <dbReference type="Pfam" id="PF21467"/>
    </source>
</evidence>
<reference evidence="8" key="1">
    <citation type="submission" date="2008-01" db="EMBL/GenBank/DDBJ databases">
        <title>Isolation and characterization of a novel halotolerant Nesterenkonia sp. ZD214.</title>
        <authorList>
            <person name="Liu Y.H."/>
            <person name="Zhang C.T."/>
            <person name="Chen M.J."/>
        </authorList>
    </citation>
    <scope>NUCLEOTIDE SEQUENCE</scope>
    <source>
        <strain evidence="8">ZD214</strain>
    </source>
</reference>
<evidence type="ECO:0000313" key="8">
    <source>
        <dbReference type="EMBL" id="ACA21826.1"/>
    </source>
</evidence>
<dbReference type="InterPro" id="IPR001944">
    <property type="entry name" value="Glycoside_Hdrlase_35"/>
</dbReference>
<dbReference type="PIRSF" id="PIRSF006336">
    <property type="entry name" value="B-gal"/>
    <property type="match status" value="1"/>
</dbReference>
<keyword evidence="3" id="KW-0326">Glycosidase</keyword>
<dbReference type="InterPro" id="IPR017853">
    <property type="entry name" value="GH"/>
</dbReference>
<feature type="domain" description="Beta-galactosidase galactose-binding" evidence="7">
    <location>
        <begin position="469"/>
        <end position="526"/>
    </location>
</feature>
<accession>B1ABT0</accession>
<dbReference type="PRINTS" id="PR00742">
    <property type="entry name" value="GLHYDRLASE35"/>
</dbReference>
<dbReference type="InterPro" id="IPR048912">
    <property type="entry name" value="BetaGal1-like_ABD1"/>
</dbReference>
<evidence type="ECO:0000259" key="6">
    <source>
        <dbReference type="Pfam" id="PF21317"/>
    </source>
</evidence>